<evidence type="ECO:0000256" key="1">
    <source>
        <dbReference type="SAM" id="Coils"/>
    </source>
</evidence>
<feature type="coiled-coil region" evidence="1">
    <location>
        <begin position="243"/>
        <end position="270"/>
    </location>
</feature>
<dbReference type="SUPFAM" id="SSF55785">
    <property type="entry name" value="PYP-like sensor domain (PAS domain)"/>
    <property type="match status" value="2"/>
</dbReference>
<name>A0A2H3KML5_9CHLR</name>
<protein>
    <recommendedName>
        <fullName evidence="6">PAS domain-containing protein</fullName>
    </recommendedName>
</protein>
<reference evidence="4 5" key="1">
    <citation type="submission" date="2016-05" db="EMBL/GenBank/DDBJ databases">
        <authorList>
            <person name="Lavstsen T."/>
            <person name="Jespersen J.S."/>
        </authorList>
    </citation>
    <scope>NUCLEOTIDE SEQUENCE [LARGE SCALE GENOMIC DNA]</scope>
    <source>
        <strain evidence="4 5">B7-9</strain>
    </source>
</reference>
<dbReference type="Proteomes" id="UP000220922">
    <property type="component" value="Unassembled WGS sequence"/>
</dbReference>
<dbReference type="EMBL" id="LYXE01000075">
    <property type="protein sequence ID" value="PDV99341.1"/>
    <property type="molecule type" value="Genomic_DNA"/>
</dbReference>
<dbReference type="PROSITE" id="PS50112">
    <property type="entry name" value="PAS"/>
    <property type="match status" value="1"/>
</dbReference>
<evidence type="ECO:0000259" key="2">
    <source>
        <dbReference type="PROSITE" id="PS50112"/>
    </source>
</evidence>
<sequence>MDDSLRYPTDDFQLREIVAANADGIIVVDSDGLVRFLNPAAAEILGRRVDDLIGQIFGFPVLRGERAEIDLLHPDGASQVAEMRVVDTEWDGTPAQLISLRDITEHRRAQQALRDAEAFNWAILNSLTVHLAVLDANGMIIAVNESWCDFARANGDPELRYTGVGVNYFTVCQHAMGLDSEEGTITLDGMRAVLEGRLASFELEYPCHAPHEERWFVLRVVPLRGTRPGLVVSHTNVTEHRRLSEAAAEARMLRARLSEFERELRDVDVRSRERSQNKRPLAGGVLRQRLPDVFRHALTFYKQLLEESLRHRAQPDYAIEQDPRELGEYLGNHDATARDVIEVHLASVRAASANAPQVKQQAYLEEGRLLVLELMGHLASYYRARLMTLLNEPGSPVSEQR</sequence>
<dbReference type="InterPro" id="IPR000700">
    <property type="entry name" value="PAS-assoc_C"/>
</dbReference>
<proteinExistence type="predicted"/>
<keyword evidence="5" id="KW-1185">Reference proteome</keyword>
<evidence type="ECO:0000259" key="3">
    <source>
        <dbReference type="PROSITE" id="PS50113"/>
    </source>
</evidence>
<dbReference type="AlphaFoldDB" id="A0A2H3KML5"/>
<dbReference type="NCBIfam" id="TIGR00229">
    <property type="entry name" value="sensory_box"/>
    <property type="match status" value="1"/>
</dbReference>
<dbReference type="RefSeq" id="WP_097651989.1">
    <property type="nucleotide sequence ID" value="NZ_LYXE01000075.1"/>
</dbReference>
<comment type="caution">
    <text evidence="4">The sequence shown here is derived from an EMBL/GenBank/DDBJ whole genome shotgun (WGS) entry which is preliminary data.</text>
</comment>
<evidence type="ECO:0000313" key="5">
    <source>
        <dbReference type="Proteomes" id="UP000220922"/>
    </source>
</evidence>
<gene>
    <name evidence="4" type="ORF">A9Q02_12630</name>
</gene>
<evidence type="ECO:0008006" key="6">
    <source>
        <dbReference type="Google" id="ProtNLM"/>
    </source>
</evidence>
<dbReference type="PROSITE" id="PS50113">
    <property type="entry name" value="PAC"/>
    <property type="match status" value="1"/>
</dbReference>
<keyword evidence="1" id="KW-0175">Coiled coil</keyword>
<dbReference type="SMART" id="SM00091">
    <property type="entry name" value="PAS"/>
    <property type="match status" value="1"/>
</dbReference>
<accession>A0A2H3KML5</accession>
<dbReference type="InterPro" id="IPR035965">
    <property type="entry name" value="PAS-like_dom_sf"/>
</dbReference>
<evidence type="ECO:0000313" key="4">
    <source>
        <dbReference type="EMBL" id="PDV99341.1"/>
    </source>
</evidence>
<feature type="domain" description="PAS" evidence="2">
    <location>
        <begin position="10"/>
        <end position="82"/>
    </location>
</feature>
<dbReference type="Pfam" id="PF08448">
    <property type="entry name" value="PAS_4"/>
    <property type="match status" value="1"/>
</dbReference>
<dbReference type="OrthoDB" id="2081318at2"/>
<dbReference type="InterPro" id="IPR013656">
    <property type="entry name" value="PAS_4"/>
</dbReference>
<dbReference type="InterPro" id="IPR000014">
    <property type="entry name" value="PAS"/>
</dbReference>
<dbReference type="InterPro" id="IPR013767">
    <property type="entry name" value="PAS_fold"/>
</dbReference>
<feature type="domain" description="PAC" evidence="3">
    <location>
        <begin position="65"/>
        <end position="115"/>
    </location>
</feature>
<dbReference type="CDD" id="cd00130">
    <property type="entry name" value="PAS"/>
    <property type="match status" value="1"/>
</dbReference>
<dbReference type="GO" id="GO:0006355">
    <property type="term" value="P:regulation of DNA-templated transcription"/>
    <property type="evidence" value="ECO:0007669"/>
    <property type="project" value="InterPro"/>
</dbReference>
<organism evidence="4 5">
    <name type="scientific">Candidatus Chloroploca asiatica</name>
    <dbReference type="NCBI Taxonomy" id="1506545"/>
    <lineage>
        <taxon>Bacteria</taxon>
        <taxon>Bacillati</taxon>
        <taxon>Chloroflexota</taxon>
        <taxon>Chloroflexia</taxon>
        <taxon>Chloroflexales</taxon>
        <taxon>Chloroflexineae</taxon>
        <taxon>Oscillochloridaceae</taxon>
        <taxon>Candidatus Chloroploca</taxon>
    </lineage>
</organism>
<dbReference type="Gene3D" id="3.30.450.20">
    <property type="entry name" value="PAS domain"/>
    <property type="match status" value="3"/>
</dbReference>
<dbReference type="Pfam" id="PF00989">
    <property type="entry name" value="PAS"/>
    <property type="match status" value="1"/>
</dbReference>